<dbReference type="SMART" id="SM00838">
    <property type="entry name" value="EFG_C"/>
    <property type="match status" value="1"/>
</dbReference>
<evidence type="ECO:0000256" key="4">
    <source>
        <dbReference type="ARBA" id="ARBA00022768"/>
    </source>
</evidence>
<dbReference type="CDD" id="cd04097">
    <property type="entry name" value="mtEFG1_C"/>
    <property type="match status" value="1"/>
</dbReference>
<dbReference type="SUPFAM" id="SSF54211">
    <property type="entry name" value="Ribosomal protein S5 domain 2-like"/>
    <property type="match status" value="1"/>
</dbReference>
<dbReference type="InterPro" id="IPR047872">
    <property type="entry name" value="EFG_IV"/>
</dbReference>
<dbReference type="GO" id="GO:0071949">
    <property type="term" value="F:FAD binding"/>
    <property type="evidence" value="ECO:0007669"/>
    <property type="project" value="InterPro"/>
</dbReference>
<dbReference type="Pfam" id="PF01494">
    <property type="entry name" value="FAD_binding_3"/>
    <property type="match status" value="1"/>
</dbReference>
<dbReference type="FunFam" id="2.40.30.10:FF:000022">
    <property type="entry name" value="Elongation factor G, mitochondrial"/>
    <property type="match status" value="1"/>
</dbReference>
<dbReference type="InterPro" id="IPR004161">
    <property type="entry name" value="EFTu-like_2"/>
</dbReference>
<evidence type="ECO:0000256" key="5">
    <source>
        <dbReference type="ARBA" id="ARBA00022917"/>
    </source>
</evidence>
<dbReference type="FunFam" id="3.30.70.870:FF:000001">
    <property type="entry name" value="Elongation factor G"/>
    <property type="match status" value="1"/>
</dbReference>
<feature type="compositionally biased region" description="Low complexity" evidence="8">
    <location>
        <begin position="73"/>
        <end position="88"/>
    </location>
</feature>
<dbReference type="Pfam" id="PF00009">
    <property type="entry name" value="GTP_EFTU"/>
    <property type="match status" value="1"/>
</dbReference>
<evidence type="ECO:0000259" key="9">
    <source>
        <dbReference type="PROSITE" id="PS51722"/>
    </source>
</evidence>
<dbReference type="InterPro" id="IPR027417">
    <property type="entry name" value="P-loop_NTPase"/>
</dbReference>
<dbReference type="GO" id="GO:0003746">
    <property type="term" value="F:translation elongation factor activity"/>
    <property type="evidence" value="ECO:0007669"/>
    <property type="project" value="UniProtKB-UniRule"/>
</dbReference>
<dbReference type="PROSITE" id="PS51722">
    <property type="entry name" value="G_TR_2"/>
    <property type="match status" value="1"/>
</dbReference>
<dbReference type="PANTHER" id="PTHR43636:SF2">
    <property type="entry name" value="ELONGATION FACTOR G, MITOCHONDRIAL"/>
    <property type="match status" value="1"/>
</dbReference>
<dbReference type="CDD" id="cd01886">
    <property type="entry name" value="EF-G"/>
    <property type="match status" value="1"/>
</dbReference>
<dbReference type="InterPro" id="IPR031157">
    <property type="entry name" value="G_TR_CS"/>
</dbReference>
<gene>
    <name evidence="10" type="ORF">WJX81_004976</name>
</gene>
<dbReference type="InterPro" id="IPR000795">
    <property type="entry name" value="T_Tr_GTP-bd_dom"/>
</dbReference>
<evidence type="ECO:0000256" key="2">
    <source>
        <dbReference type="ARBA" id="ARBA00005870"/>
    </source>
</evidence>
<evidence type="ECO:0000256" key="8">
    <source>
        <dbReference type="SAM" id="MobiDB-lite"/>
    </source>
</evidence>
<dbReference type="InterPro" id="IPR036188">
    <property type="entry name" value="FAD/NAD-bd_sf"/>
</dbReference>
<dbReference type="FunFam" id="3.30.230.10:FF:000003">
    <property type="entry name" value="Elongation factor G"/>
    <property type="match status" value="1"/>
</dbReference>
<dbReference type="CDD" id="cd01434">
    <property type="entry name" value="EFG_mtEFG1_IV"/>
    <property type="match status" value="1"/>
</dbReference>
<evidence type="ECO:0000313" key="11">
    <source>
        <dbReference type="Proteomes" id="UP001445335"/>
    </source>
</evidence>
<dbReference type="InterPro" id="IPR041095">
    <property type="entry name" value="EFG_II"/>
</dbReference>
<dbReference type="Pfam" id="PF03764">
    <property type="entry name" value="EFG_IV"/>
    <property type="match status" value="1"/>
</dbReference>
<feature type="region of interest" description="Disordered" evidence="8">
    <location>
        <begin position="141"/>
        <end position="188"/>
    </location>
</feature>
<organism evidence="10 11">
    <name type="scientific">Elliptochloris bilobata</name>
    <dbReference type="NCBI Taxonomy" id="381761"/>
    <lineage>
        <taxon>Eukaryota</taxon>
        <taxon>Viridiplantae</taxon>
        <taxon>Chlorophyta</taxon>
        <taxon>core chlorophytes</taxon>
        <taxon>Trebouxiophyceae</taxon>
        <taxon>Trebouxiophyceae incertae sedis</taxon>
        <taxon>Elliptochloris clade</taxon>
        <taxon>Elliptochloris</taxon>
    </lineage>
</organism>
<dbReference type="EMBL" id="JALJOU010000116">
    <property type="protein sequence ID" value="KAK9819578.1"/>
    <property type="molecule type" value="Genomic_DNA"/>
</dbReference>
<comment type="similarity">
    <text evidence="2">Belongs to the TRAFAC class translation factor GTPase superfamily. Classic translation factor GTPase family. EF-G/EF-2 subfamily.</text>
</comment>
<sequence length="1413" mass="153076">MDKTHSWGRQTGWPQRRLKDCLVWYSPQRSKVEAGFRSHSTRSSAYRGPLQRRGSESPREAPSLRGGHDKDFSLLAAPGARSGAGSAAACWHPHAQPAASTAAAEAQPWTSRLAEAPAKQLAPAAADAGVEAAGAAVAPSDPASAAARSTGHGRASPKPAASSRNTFLETLRRKPADRPTPCDDESEGGLTEEEIATFQMKMQAVRVPALHAVAGPTGASFSALPALSEDSDQELRNIRNIGISAHIDSGKTTLTERILFYTGRIHAIHEVRGKDGVGAKMDSMDLEREKGITIQSAATYCQWQDTVINIIDTPGHVDFTIEVERALRVLDGAVLVLCAVGGVQSQSITVDRQMRRYGVPRLAFINKLDRTGAEPWKVLGQVQDKLRLNCAAVQVPLGVEDEHRGLVDLLEMRAYEFHGASGETVVEVPMPEGVAATAAAKRAELVERVADMDEELGELFLEEAPIDAATLRAGIRRATLALQFVPLFMGSAYKNRGVQLLLDGVREFLPCPLDVSNSALDAARDEEEVSLSGRPDGPLVALAFKLEEGRFGQLTYMRLYSGRLRKGDTVTNVSTSKKIKVPRLVRMHASDMEEIQEACAGDIVAMFGIECATGDTFTDGSVRYTMTSMNVPEPVMSLAVTPRTREGAANFSKALYRFQREDPTFRVSTDPDTGQTIISGMGELHLDIYVERMRREYKVETEVGRPRVNYRETITQRAEFDYLHKKQSGGSGQYGRVIGYMEPLPEDSPEKVVFAKEIIGNAIPPTFIPACEKGFLQAVNSGTLIGHPVEGIKIALTDGVTHTVDSNEMAFMLASQYAFRQGFNKAAPVILEPIMAVEVRAPVEFQGTIFGDLNRRKGIIQNSDSEADEVVMQAQVPLSDMFGYSTALRSMTQGKGEFTMEYARHAPVSADKQAELTGEYKRASVQRRRKSFAVLAYKDGHQIELTCRTGDGWHTSNSASTVSNLRQHAIVVGAGPAGATAAIYLARRGFSVDVYERRPEPVRDQIDKRRSYIIALTERGMHAIEAAGVRVPPLGDGAGYLGAVTHPARGKPRVGSAEGSTSFERVELAQLLIDEARRLDANGRTCFHFKAPLVLVDFERRIARFGSAEGGTTEVEYDLLVGADGANSVVRQELIRSNPAMQVSEEDSGREYKTWKCLPAPPGLEPEQFRGKPGRTLHLFLGNNTLSSVSAHRNVDGTYSGTMALRNGEFDTLKSAADYERLISECVPGVPLEWRLPIGEQCMEAPVSSTGKRVRCSQLHGARTVLLGDAAHAVTPVGGQGANAALQDCEVLDRVLAECGNDVEAATARWTEARGPDARALADIEASFYKLVGGRALGFLDPGFLRLVAHIALGTVVYTLFKPFGAKPPALARLGSQLPYSQINSAITRDALVVAGLVAALVMWGAVKLVGVL</sequence>
<dbReference type="HAMAP" id="MF_00054_B">
    <property type="entry name" value="EF_G_EF_2_B"/>
    <property type="match status" value="1"/>
</dbReference>
<dbReference type="SUPFAM" id="SSF52540">
    <property type="entry name" value="P-loop containing nucleoside triphosphate hydrolases"/>
    <property type="match status" value="1"/>
</dbReference>
<dbReference type="CDD" id="cd04091">
    <property type="entry name" value="mtEFG1_II_like"/>
    <property type="match status" value="1"/>
</dbReference>
<dbReference type="PANTHER" id="PTHR43636">
    <property type="entry name" value="ELONGATION FACTOR G, MITOCHONDRIAL"/>
    <property type="match status" value="1"/>
</dbReference>
<keyword evidence="5 7" id="KW-0648">Protein biosynthesis</keyword>
<dbReference type="InterPro" id="IPR009022">
    <property type="entry name" value="EFG_III"/>
</dbReference>
<evidence type="ECO:0000256" key="1">
    <source>
        <dbReference type="ARBA" id="ARBA00004173"/>
    </source>
</evidence>
<dbReference type="InterPro" id="IPR005225">
    <property type="entry name" value="Small_GTP-bd"/>
</dbReference>
<dbReference type="SUPFAM" id="SSF51905">
    <property type="entry name" value="FAD/NAD(P)-binding domain"/>
    <property type="match status" value="1"/>
</dbReference>
<feature type="region of interest" description="Disordered" evidence="8">
    <location>
        <begin position="32"/>
        <end position="88"/>
    </location>
</feature>
<dbReference type="InterPro" id="IPR035647">
    <property type="entry name" value="EFG_III/V"/>
</dbReference>
<dbReference type="Pfam" id="PF14492">
    <property type="entry name" value="EFG_III"/>
    <property type="match status" value="1"/>
</dbReference>
<keyword evidence="3 7" id="KW-0547">Nucleotide-binding</keyword>
<dbReference type="Gene3D" id="3.40.50.300">
    <property type="entry name" value="P-loop containing nucleotide triphosphate hydrolases"/>
    <property type="match status" value="1"/>
</dbReference>
<dbReference type="InterPro" id="IPR004540">
    <property type="entry name" value="Transl_elong_EFG/EF2"/>
</dbReference>
<dbReference type="InterPro" id="IPR002938">
    <property type="entry name" value="FAD-bd"/>
</dbReference>
<feature type="domain" description="Tr-type G" evidence="9">
    <location>
        <begin position="236"/>
        <end position="513"/>
    </location>
</feature>
<dbReference type="SUPFAM" id="SSF50447">
    <property type="entry name" value="Translation proteins"/>
    <property type="match status" value="1"/>
</dbReference>
<feature type="binding site" evidence="7">
    <location>
        <begin position="245"/>
        <end position="252"/>
    </location>
    <ligand>
        <name>GTP</name>
        <dbReference type="ChEBI" id="CHEBI:37565"/>
    </ligand>
</feature>
<dbReference type="InterPro" id="IPR005517">
    <property type="entry name" value="Transl_elong_EFG/EF2_IV"/>
</dbReference>
<keyword evidence="4 7" id="KW-0251">Elongation factor</keyword>
<dbReference type="PROSITE" id="PS00301">
    <property type="entry name" value="G_TR_1"/>
    <property type="match status" value="1"/>
</dbReference>
<dbReference type="Gene3D" id="3.30.70.870">
    <property type="entry name" value="Elongation Factor G (Translational Gtpase), domain 3"/>
    <property type="match status" value="1"/>
</dbReference>
<dbReference type="GO" id="GO:0003924">
    <property type="term" value="F:GTPase activity"/>
    <property type="evidence" value="ECO:0007669"/>
    <property type="project" value="UniProtKB-UniRule"/>
</dbReference>
<evidence type="ECO:0000256" key="3">
    <source>
        <dbReference type="ARBA" id="ARBA00022741"/>
    </source>
</evidence>
<evidence type="ECO:0000256" key="7">
    <source>
        <dbReference type="HAMAP-Rule" id="MF_03061"/>
    </source>
</evidence>
<dbReference type="Pfam" id="PF00679">
    <property type="entry name" value="EFG_C"/>
    <property type="match status" value="1"/>
</dbReference>
<accession>A0AAW1QDU1</accession>
<dbReference type="SMART" id="SM00889">
    <property type="entry name" value="EFG_IV"/>
    <property type="match status" value="1"/>
</dbReference>
<comment type="pathway">
    <text evidence="7">Protein biosynthesis; polypeptide chain elongation.</text>
</comment>
<dbReference type="NCBIfam" id="TIGR00484">
    <property type="entry name" value="EF-G"/>
    <property type="match status" value="1"/>
</dbReference>
<dbReference type="InterPro" id="IPR009000">
    <property type="entry name" value="Transl_B-barrel_sf"/>
</dbReference>
<dbReference type="Gene3D" id="3.30.70.240">
    <property type="match status" value="1"/>
</dbReference>
<protein>
    <recommendedName>
        <fullName evidence="7">Elongation factor G, mitochondrial</fullName>
        <shortName evidence="7">EF-Gmt</shortName>
    </recommendedName>
    <alternativeName>
        <fullName evidence="7">Elongation factor G 1, mitochondrial</fullName>
        <shortName evidence="7">mEF-G 1</shortName>
    </alternativeName>
    <alternativeName>
        <fullName evidence="7">Elongation factor G1</fullName>
    </alternativeName>
</protein>
<evidence type="ECO:0000313" key="10">
    <source>
        <dbReference type="EMBL" id="KAK9819578.1"/>
    </source>
</evidence>
<dbReference type="InterPro" id="IPR014721">
    <property type="entry name" value="Ribsml_uS5_D2-typ_fold_subgr"/>
</dbReference>
<dbReference type="InterPro" id="IPR020568">
    <property type="entry name" value="Ribosomal_Su5_D2-typ_SF"/>
</dbReference>
<dbReference type="NCBIfam" id="TIGR00231">
    <property type="entry name" value="small_GTP"/>
    <property type="match status" value="1"/>
</dbReference>
<comment type="similarity">
    <text evidence="7">Belongs to the GTP-binding elongation factor family. EF-G/EF-2 subfamily.</text>
</comment>
<keyword evidence="11" id="KW-1185">Reference proteome</keyword>
<dbReference type="GO" id="GO:0005525">
    <property type="term" value="F:GTP binding"/>
    <property type="evidence" value="ECO:0007669"/>
    <property type="project" value="UniProtKB-UniRule"/>
</dbReference>
<dbReference type="FunFam" id="3.30.70.240:FF:000001">
    <property type="entry name" value="Elongation factor G"/>
    <property type="match status" value="1"/>
</dbReference>
<dbReference type="CDD" id="cd16262">
    <property type="entry name" value="EFG_III"/>
    <property type="match status" value="1"/>
</dbReference>
<dbReference type="NCBIfam" id="NF009381">
    <property type="entry name" value="PRK12740.1-5"/>
    <property type="match status" value="1"/>
</dbReference>
<feature type="compositionally biased region" description="Basic and acidic residues" evidence="8">
    <location>
        <begin position="170"/>
        <end position="181"/>
    </location>
</feature>
<comment type="function">
    <text evidence="7">Mitochondrial GTPase that catalyzes the GTP-dependent ribosomal translocation step during translation elongation. During this step, the ribosome changes from the pre-translocational (PRE) to the post-translocational (POST) state as the newly formed A-site-bound peptidyl-tRNA and P-site-bound deacylated tRNA move to the P and E sites, respectively. Catalyzes the coordinated movement of the two tRNA molecules, the mRNA and conformational changes in the ribosome.</text>
</comment>
<dbReference type="Proteomes" id="UP001445335">
    <property type="component" value="Unassembled WGS sequence"/>
</dbReference>
<dbReference type="FunFam" id="3.40.50.300:FF:000029">
    <property type="entry name" value="Elongation factor G"/>
    <property type="match status" value="1"/>
</dbReference>
<comment type="caution">
    <text evidence="10">The sequence shown here is derived from an EMBL/GenBank/DDBJ whole genome shotgun (WGS) entry which is preliminary data.</text>
</comment>
<dbReference type="GO" id="GO:0070125">
    <property type="term" value="P:mitochondrial translational elongation"/>
    <property type="evidence" value="ECO:0007669"/>
    <property type="project" value="UniProtKB-UniRule"/>
</dbReference>
<feature type="binding site" evidence="7">
    <location>
        <begin position="366"/>
        <end position="369"/>
    </location>
    <ligand>
        <name>GTP</name>
        <dbReference type="ChEBI" id="CHEBI:37565"/>
    </ligand>
</feature>
<keyword evidence="6 7" id="KW-0342">GTP-binding</keyword>
<dbReference type="GO" id="GO:0005739">
    <property type="term" value="C:mitochondrion"/>
    <property type="evidence" value="ECO:0007669"/>
    <property type="project" value="UniProtKB-SubCell"/>
</dbReference>
<dbReference type="Gene3D" id="3.50.50.60">
    <property type="entry name" value="FAD/NAD(P)-binding domain"/>
    <property type="match status" value="1"/>
</dbReference>
<keyword evidence="7" id="KW-0496">Mitochondrion</keyword>
<reference evidence="10 11" key="1">
    <citation type="journal article" date="2024" name="Nat. Commun.">
        <title>Phylogenomics reveals the evolutionary origins of lichenization in chlorophyte algae.</title>
        <authorList>
            <person name="Puginier C."/>
            <person name="Libourel C."/>
            <person name="Otte J."/>
            <person name="Skaloud P."/>
            <person name="Haon M."/>
            <person name="Grisel S."/>
            <person name="Petersen M."/>
            <person name="Berrin J.G."/>
            <person name="Delaux P.M."/>
            <person name="Dal Grande F."/>
            <person name="Keller J."/>
        </authorList>
    </citation>
    <scope>NUCLEOTIDE SEQUENCE [LARGE SCALE GENOMIC DNA]</scope>
    <source>
        <strain evidence="10 11">SAG 245.80</strain>
    </source>
</reference>
<dbReference type="SUPFAM" id="SSF54980">
    <property type="entry name" value="EF-G C-terminal domain-like"/>
    <property type="match status" value="2"/>
</dbReference>
<dbReference type="InterPro" id="IPR000640">
    <property type="entry name" value="EFG_V-like"/>
</dbReference>
<comment type="subcellular location">
    <subcellularLocation>
        <location evidence="1 7">Mitochondrion</location>
    </subcellularLocation>
</comment>
<name>A0AAW1QDU1_9CHLO</name>
<dbReference type="Gene3D" id="3.30.230.10">
    <property type="match status" value="1"/>
</dbReference>
<dbReference type="PRINTS" id="PR00420">
    <property type="entry name" value="RNGMNOXGNASE"/>
</dbReference>
<evidence type="ECO:0000256" key="6">
    <source>
        <dbReference type="ARBA" id="ARBA00023134"/>
    </source>
</evidence>
<proteinExistence type="inferred from homology"/>
<dbReference type="Pfam" id="PF03144">
    <property type="entry name" value="GTP_EFTU_D2"/>
    <property type="match status" value="1"/>
</dbReference>
<dbReference type="InterPro" id="IPR035649">
    <property type="entry name" value="EFG_V"/>
</dbReference>
<feature type="binding site" evidence="7">
    <location>
        <begin position="312"/>
        <end position="316"/>
    </location>
    <ligand>
        <name>GTP</name>
        <dbReference type="ChEBI" id="CHEBI:37565"/>
    </ligand>
</feature>
<dbReference type="Gene3D" id="2.40.30.10">
    <property type="entry name" value="Translation factors"/>
    <property type="match status" value="1"/>
</dbReference>